<dbReference type="GO" id="GO:0005886">
    <property type="term" value="C:plasma membrane"/>
    <property type="evidence" value="ECO:0007669"/>
    <property type="project" value="UniProtKB-SubCell"/>
</dbReference>
<name>A0A2M9CDN6_9CELL</name>
<keyword evidence="12" id="KW-1185">Reference proteome</keyword>
<evidence type="ECO:0000256" key="1">
    <source>
        <dbReference type="ARBA" id="ARBA00004429"/>
    </source>
</evidence>
<sequence>MTSTSPSTSPPSPRARKDPAAGVPVPPPLKSRLGDEAIGALVKEGDLVRMGLRPPLTEYVRQLWKRRAFIRVLATSKAYAKNQNSYLGQFWAVLTPTLNALVYILIFGVILGVGKTGVENTVGFIVVGTFLYHFFTGSVNGGARAIRGNMNLVRSVHFPRAVMPISVVMAELATLGPALLVMCAIVWISGLMPGVDTVVPDWSWLSLIPAILLFWVFNTGIAFFMARWVAITPDIQNVIPFVLRFVMYGSGVIFSLESFVGDHPAGVILEYQPIAVFLYLGRSALLEEPAFPPDAGMWLWGLGWALSFAIVGFLVFWRGEERYGRD</sequence>
<dbReference type="Proteomes" id="UP000231693">
    <property type="component" value="Unassembled WGS sequence"/>
</dbReference>
<evidence type="ECO:0000256" key="9">
    <source>
        <dbReference type="SAM" id="Phobius"/>
    </source>
</evidence>
<feature type="domain" description="ABC-2 type transporter transmembrane" evidence="10">
    <location>
        <begin position="83"/>
        <end position="259"/>
    </location>
</feature>
<dbReference type="Pfam" id="PF01061">
    <property type="entry name" value="ABC2_membrane"/>
    <property type="match status" value="1"/>
</dbReference>
<organism evidence="11 12">
    <name type="scientific">Sediminihabitans luteus</name>
    <dbReference type="NCBI Taxonomy" id="1138585"/>
    <lineage>
        <taxon>Bacteria</taxon>
        <taxon>Bacillati</taxon>
        <taxon>Actinomycetota</taxon>
        <taxon>Actinomycetes</taxon>
        <taxon>Micrococcales</taxon>
        <taxon>Cellulomonadaceae</taxon>
        <taxon>Sediminihabitans</taxon>
    </lineage>
</organism>
<evidence type="ECO:0000256" key="8">
    <source>
        <dbReference type="SAM" id="MobiDB-lite"/>
    </source>
</evidence>
<keyword evidence="4" id="KW-1003">Cell membrane</keyword>
<evidence type="ECO:0000313" key="11">
    <source>
        <dbReference type="EMBL" id="PJJ69997.1"/>
    </source>
</evidence>
<reference evidence="11 12" key="1">
    <citation type="submission" date="2017-11" db="EMBL/GenBank/DDBJ databases">
        <title>Genomic Encyclopedia of Archaeal and Bacterial Type Strains, Phase II (KMG-II): From Individual Species to Whole Genera.</title>
        <authorList>
            <person name="Goeker M."/>
        </authorList>
    </citation>
    <scope>NUCLEOTIDE SEQUENCE [LARGE SCALE GENOMIC DNA]</scope>
    <source>
        <strain evidence="11 12">DSM 25478</strain>
    </source>
</reference>
<evidence type="ECO:0000256" key="3">
    <source>
        <dbReference type="ARBA" id="ARBA00022448"/>
    </source>
</evidence>
<feature type="transmembrane region" description="Helical" evidence="9">
    <location>
        <begin position="238"/>
        <end position="256"/>
    </location>
</feature>
<keyword evidence="5 9" id="KW-0812">Transmembrane</keyword>
<evidence type="ECO:0000256" key="7">
    <source>
        <dbReference type="ARBA" id="ARBA00023136"/>
    </source>
</evidence>
<feature type="transmembrane region" description="Helical" evidence="9">
    <location>
        <begin position="297"/>
        <end position="317"/>
    </location>
</feature>
<dbReference type="PANTHER" id="PTHR30413:SF8">
    <property type="entry name" value="TRANSPORT PERMEASE PROTEIN"/>
    <property type="match status" value="1"/>
</dbReference>
<feature type="transmembrane region" description="Helical" evidence="9">
    <location>
        <begin position="122"/>
        <end position="146"/>
    </location>
</feature>
<comment type="caution">
    <text evidence="11">The sequence shown here is derived from an EMBL/GenBank/DDBJ whole genome shotgun (WGS) entry which is preliminary data.</text>
</comment>
<keyword evidence="6 9" id="KW-1133">Transmembrane helix</keyword>
<dbReference type="RefSeq" id="WP_239073226.1">
    <property type="nucleotide sequence ID" value="NZ_BOOX01000007.1"/>
</dbReference>
<protein>
    <submittedName>
        <fullName evidence="11">Teichoic acid transport system permease protein</fullName>
    </submittedName>
</protein>
<keyword evidence="3" id="KW-0813">Transport</keyword>
<gene>
    <name evidence="11" type="ORF">CLV28_2474</name>
</gene>
<evidence type="ECO:0000256" key="2">
    <source>
        <dbReference type="ARBA" id="ARBA00007783"/>
    </source>
</evidence>
<evidence type="ECO:0000256" key="6">
    <source>
        <dbReference type="ARBA" id="ARBA00022989"/>
    </source>
</evidence>
<feature type="region of interest" description="Disordered" evidence="8">
    <location>
        <begin position="1"/>
        <end position="31"/>
    </location>
</feature>
<evidence type="ECO:0000259" key="10">
    <source>
        <dbReference type="Pfam" id="PF01061"/>
    </source>
</evidence>
<comment type="similarity">
    <text evidence="2">Belongs to the ABC-2 integral membrane protein family.</text>
</comment>
<dbReference type="GO" id="GO:0140359">
    <property type="term" value="F:ABC-type transporter activity"/>
    <property type="evidence" value="ECO:0007669"/>
    <property type="project" value="InterPro"/>
</dbReference>
<feature type="transmembrane region" description="Helical" evidence="9">
    <location>
        <begin position="167"/>
        <end position="190"/>
    </location>
</feature>
<keyword evidence="7 9" id="KW-0472">Membrane</keyword>
<dbReference type="PANTHER" id="PTHR30413">
    <property type="entry name" value="INNER MEMBRANE TRANSPORT PERMEASE"/>
    <property type="match status" value="1"/>
</dbReference>
<comment type="subcellular location">
    <subcellularLocation>
        <location evidence="1">Cell inner membrane</location>
        <topology evidence="1">Multi-pass membrane protein</topology>
    </subcellularLocation>
</comment>
<proteinExistence type="inferred from homology"/>
<feature type="transmembrane region" description="Helical" evidence="9">
    <location>
        <begin position="202"/>
        <end position="226"/>
    </location>
</feature>
<dbReference type="EMBL" id="PGFE01000004">
    <property type="protein sequence ID" value="PJJ69997.1"/>
    <property type="molecule type" value="Genomic_DNA"/>
</dbReference>
<evidence type="ECO:0000256" key="4">
    <source>
        <dbReference type="ARBA" id="ARBA00022475"/>
    </source>
</evidence>
<feature type="transmembrane region" description="Helical" evidence="9">
    <location>
        <begin position="90"/>
        <end position="110"/>
    </location>
</feature>
<dbReference type="AlphaFoldDB" id="A0A2M9CDN6"/>
<dbReference type="GO" id="GO:0015920">
    <property type="term" value="P:lipopolysaccharide transport"/>
    <property type="evidence" value="ECO:0007669"/>
    <property type="project" value="TreeGrafter"/>
</dbReference>
<accession>A0A2M9CDN6</accession>
<evidence type="ECO:0000313" key="12">
    <source>
        <dbReference type="Proteomes" id="UP000231693"/>
    </source>
</evidence>
<evidence type="ECO:0000256" key="5">
    <source>
        <dbReference type="ARBA" id="ARBA00022692"/>
    </source>
</evidence>
<dbReference type="InterPro" id="IPR013525">
    <property type="entry name" value="ABC2_TM"/>
</dbReference>